<feature type="compositionally biased region" description="Low complexity" evidence="1">
    <location>
        <begin position="8"/>
        <end position="21"/>
    </location>
</feature>
<dbReference type="OrthoDB" id="9764000at2"/>
<sequence length="501" mass="55855">MAEEEKQSQQAAAETTEAPPSLLESAIAATKQTERSRAETLLRTFTEQALQGAVTFDKDLTRSIKSTIDTIDQQISKQLSAIMHHPDFQKLEGSWRGLSHLVMNSETGTQLKIRVLNCSKKDLQKDLEKAVEFDQSELFKKIYESEFGSPGGVPYGSIVGDYEFQNHPDDIAMLKNVAGVAAAAFCPFVSAASPNLFGMEDWQGLTKPRDLAKIFDTVEHTSWRSFRESEDSRFVTLTMPRTLARLPYGANTKPIDEFSFEEVELGSDGKPKSVNHQEYCWMNTAYVLGARFTDTFAQTGWCTAIRGAEGGGKVEGLPAHVFTADDGDVDLKCPTEVAITDRREKELSDLGFLPLCHYKDKDFAVFFGAQTCQKPKEYQGKDGPAATSNAAISARLPYIMATSRIAHFLKCIARDKVGSFQEREDMERWMNSWIMNYVSADDKASQEVKARYPLADARIEVREIPGKPGSYNAVAHLRPWLQLEELTTSLRLVAEIPKGKS</sequence>
<dbReference type="RefSeq" id="WP_145080813.1">
    <property type="nucleotide sequence ID" value="NZ_CP036298.1"/>
</dbReference>
<dbReference type="Pfam" id="PF18945">
    <property type="entry name" value="VipB_2"/>
    <property type="match status" value="1"/>
</dbReference>
<dbReference type="Pfam" id="PF05943">
    <property type="entry name" value="VipB"/>
    <property type="match status" value="1"/>
</dbReference>
<proteinExistence type="predicted"/>
<evidence type="ECO:0000259" key="3">
    <source>
        <dbReference type="Pfam" id="PF18945"/>
    </source>
</evidence>
<keyword evidence="5" id="KW-1185">Reference proteome</keyword>
<dbReference type="InterPro" id="IPR010269">
    <property type="entry name" value="T6SS_TssC-like"/>
</dbReference>
<evidence type="ECO:0000256" key="1">
    <source>
        <dbReference type="SAM" id="MobiDB-lite"/>
    </source>
</evidence>
<dbReference type="KEGG" id="ahel:Q31a_38940"/>
<feature type="domain" description="TssC1 N-terminal" evidence="2">
    <location>
        <begin position="66"/>
        <end position="373"/>
    </location>
</feature>
<feature type="region of interest" description="Disordered" evidence="1">
    <location>
        <begin position="1"/>
        <end position="25"/>
    </location>
</feature>
<organism evidence="4 5">
    <name type="scientific">Aureliella helgolandensis</name>
    <dbReference type="NCBI Taxonomy" id="2527968"/>
    <lineage>
        <taxon>Bacteria</taxon>
        <taxon>Pseudomonadati</taxon>
        <taxon>Planctomycetota</taxon>
        <taxon>Planctomycetia</taxon>
        <taxon>Pirellulales</taxon>
        <taxon>Pirellulaceae</taxon>
        <taxon>Aureliella</taxon>
    </lineage>
</organism>
<dbReference type="InterPro" id="IPR044031">
    <property type="entry name" value="TssC1_N"/>
</dbReference>
<gene>
    <name evidence="4" type="ORF">Q31a_38940</name>
</gene>
<evidence type="ECO:0000313" key="4">
    <source>
        <dbReference type="EMBL" id="QDV25568.1"/>
    </source>
</evidence>
<dbReference type="PANTHER" id="PTHR35565:SF3">
    <property type="entry name" value="TYPE VI SECRETION SYSTEM SHEATH PROTEIN TSSC1"/>
    <property type="match status" value="1"/>
</dbReference>
<reference evidence="4 5" key="1">
    <citation type="submission" date="2019-02" db="EMBL/GenBank/DDBJ databases">
        <title>Deep-cultivation of Planctomycetes and their phenomic and genomic characterization uncovers novel biology.</title>
        <authorList>
            <person name="Wiegand S."/>
            <person name="Jogler M."/>
            <person name="Boedeker C."/>
            <person name="Pinto D."/>
            <person name="Vollmers J."/>
            <person name="Rivas-Marin E."/>
            <person name="Kohn T."/>
            <person name="Peeters S.H."/>
            <person name="Heuer A."/>
            <person name="Rast P."/>
            <person name="Oberbeckmann S."/>
            <person name="Bunk B."/>
            <person name="Jeske O."/>
            <person name="Meyerdierks A."/>
            <person name="Storesund J.E."/>
            <person name="Kallscheuer N."/>
            <person name="Luecker S."/>
            <person name="Lage O.M."/>
            <person name="Pohl T."/>
            <person name="Merkel B.J."/>
            <person name="Hornburger P."/>
            <person name="Mueller R.-W."/>
            <person name="Bruemmer F."/>
            <person name="Labrenz M."/>
            <person name="Spormann A.M."/>
            <person name="Op den Camp H."/>
            <person name="Overmann J."/>
            <person name="Amann R."/>
            <person name="Jetten M.S.M."/>
            <person name="Mascher T."/>
            <person name="Medema M.H."/>
            <person name="Devos D.P."/>
            <person name="Kaster A.-K."/>
            <person name="Ovreas L."/>
            <person name="Rohde M."/>
            <person name="Galperin M.Y."/>
            <person name="Jogler C."/>
        </authorList>
    </citation>
    <scope>NUCLEOTIDE SEQUENCE [LARGE SCALE GENOMIC DNA]</scope>
    <source>
        <strain evidence="4 5">Q31a</strain>
    </source>
</reference>
<feature type="domain" description="TssC1 C-terminal" evidence="3">
    <location>
        <begin position="386"/>
        <end position="496"/>
    </location>
</feature>
<dbReference type="PANTHER" id="PTHR35565">
    <property type="entry name" value="CYTOPLASMIC PROTEIN-RELATED"/>
    <property type="match status" value="1"/>
</dbReference>
<evidence type="ECO:0008006" key="6">
    <source>
        <dbReference type="Google" id="ProtNLM"/>
    </source>
</evidence>
<name>A0A518GAE1_9BACT</name>
<dbReference type="AlphaFoldDB" id="A0A518GAE1"/>
<evidence type="ECO:0000259" key="2">
    <source>
        <dbReference type="Pfam" id="PF05943"/>
    </source>
</evidence>
<dbReference type="NCBIfam" id="TIGR03355">
    <property type="entry name" value="VI_chp_2"/>
    <property type="match status" value="1"/>
</dbReference>
<protein>
    <recommendedName>
        <fullName evidence="6">Type VI secretion system contractile sheath large subunit</fullName>
    </recommendedName>
</protein>
<dbReference type="EMBL" id="CP036298">
    <property type="protein sequence ID" value="QDV25568.1"/>
    <property type="molecule type" value="Genomic_DNA"/>
</dbReference>
<dbReference type="InterPro" id="IPR044032">
    <property type="entry name" value="TssC1_C"/>
</dbReference>
<accession>A0A518GAE1</accession>
<evidence type="ECO:0000313" key="5">
    <source>
        <dbReference type="Proteomes" id="UP000318017"/>
    </source>
</evidence>
<dbReference type="Proteomes" id="UP000318017">
    <property type="component" value="Chromosome"/>
</dbReference>